<evidence type="ECO:0000313" key="2">
    <source>
        <dbReference type="EMBL" id="JAE11436.1"/>
    </source>
</evidence>
<accession>A0A0A9FMM5</accession>
<sequence>MPSRSTTPVTLPVPSGWSSTPPRHPGARQPAARRAAPLIASLHREVPQAIATTPAVAPPSRRRYPTDLATPTQ</sequence>
<organism evidence="2">
    <name type="scientific">Arundo donax</name>
    <name type="common">Giant reed</name>
    <name type="synonym">Donax arundinaceus</name>
    <dbReference type="NCBI Taxonomy" id="35708"/>
    <lineage>
        <taxon>Eukaryota</taxon>
        <taxon>Viridiplantae</taxon>
        <taxon>Streptophyta</taxon>
        <taxon>Embryophyta</taxon>
        <taxon>Tracheophyta</taxon>
        <taxon>Spermatophyta</taxon>
        <taxon>Magnoliopsida</taxon>
        <taxon>Liliopsida</taxon>
        <taxon>Poales</taxon>
        <taxon>Poaceae</taxon>
        <taxon>PACMAD clade</taxon>
        <taxon>Arundinoideae</taxon>
        <taxon>Arundineae</taxon>
        <taxon>Arundo</taxon>
    </lineage>
</organism>
<proteinExistence type="predicted"/>
<reference evidence="2" key="2">
    <citation type="journal article" date="2015" name="Data Brief">
        <title>Shoot transcriptome of the giant reed, Arundo donax.</title>
        <authorList>
            <person name="Barrero R.A."/>
            <person name="Guerrero F.D."/>
            <person name="Moolhuijzen P."/>
            <person name="Goolsby J.A."/>
            <person name="Tidwell J."/>
            <person name="Bellgard S.E."/>
            <person name="Bellgard M.I."/>
        </authorList>
    </citation>
    <scope>NUCLEOTIDE SEQUENCE</scope>
    <source>
        <tissue evidence="2">Shoot tissue taken approximately 20 cm above the soil surface</tissue>
    </source>
</reference>
<name>A0A0A9FMM5_ARUDO</name>
<feature type="compositionally biased region" description="Low complexity" evidence="1">
    <location>
        <begin position="27"/>
        <end position="37"/>
    </location>
</feature>
<feature type="region of interest" description="Disordered" evidence="1">
    <location>
        <begin position="1"/>
        <end position="73"/>
    </location>
</feature>
<dbReference type="EMBL" id="GBRH01186460">
    <property type="protein sequence ID" value="JAE11436.1"/>
    <property type="molecule type" value="Transcribed_RNA"/>
</dbReference>
<reference evidence="2" key="1">
    <citation type="submission" date="2014-09" db="EMBL/GenBank/DDBJ databases">
        <authorList>
            <person name="Magalhaes I.L.F."/>
            <person name="Oliveira U."/>
            <person name="Santos F.R."/>
            <person name="Vidigal T.H.D.A."/>
            <person name="Brescovit A.D."/>
            <person name="Santos A.J."/>
        </authorList>
    </citation>
    <scope>NUCLEOTIDE SEQUENCE</scope>
    <source>
        <tissue evidence="2">Shoot tissue taken approximately 20 cm above the soil surface</tissue>
    </source>
</reference>
<dbReference type="AlphaFoldDB" id="A0A0A9FMM5"/>
<protein>
    <submittedName>
        <fullName evidence="2">Uncharacterized protein</fullName>
    </submittedName>
</protein>
<evidence type="ECO:0000256" key="1">
    <source>
        <dbReference type="SAM" id="MobiDB-lite"/>
    </source>
</evidence>